<dbReference type="STRING" id="930991.A0A0D0D9I2"/>
<accession>A0A0D0D9I2</accession>
<dbReference type="SMART" id="SM00164">
    <property type="entry name" value="TBC"/>
    <property type="match status" value="1"/>
</dbReference>
<dbReference type="InterPro" id="IPR021935">
    <property type="entry name" value="SGSM1/2_RBD"/>
</dbReference>
<gene>
    <name evidence="4" type="ORF">PAXRUDRAFT_144473</name>
</gene>
<dbReference type="HOGENOM" id="CLU_004457_0_1_1"/>
<dbReference type="Gene3D" id="1.10.472.80">
    <property type="entry name" value="Ypt/Rab-GAP domain of gyp1p, domain 3"/>
    <property type="match status" value="1"/>
</dbReference>
<dbReference type="Pfam" id="PF12068">
    <property type="entry name" value="PH_RBD"/>
    <property type="match status" value="1"/>
</dbReference>
<dbReference type="GO" id="GO:0005737">
    <property type="term" value="C:cytoplasm"/>
    <property type="evidence" value="ECO:0007669"/>
    <property type="project" value="UniProtKB-ARBA"/>
</dbReference>
<dbReference type="SUPFAM" id="SSF47923">
    <property type="entry name" value="Ypt/Rab-GAP domain of gyp1p"/>
    <property type="match status" value="2"/>
</dbReference>
<evidence type="ECO:0000313" key="5">
    <source>
        <dbReference type="Proteomes" id="UP000054538"/>
    </source>
</evidence>
<name>A0A0D0D9I2_9AGAM</name>
<evidence type="ECO:0000256" key="1">
    <source>
        <dbReference type="ARBA" id="ARBA00022468"/>
    </source>
</evidence>
<protein>
    <recommendedName>
        <fullName evidence="3">Rab-GAP TBC domain-containing protein</fullName>
    </recommendedName>
</protein>
<dbReference type="OrthoDB" id="10264062at2759"/>
<dbReference type="FunCoup" id="A0A0D0D9I2">
    <property type="interactions" value="238"/>
</dbReference>
<keyword evidence="1" id="KW-0343">GTPase activation</keyword>
<dbReference type="InterPro" id="IPR035969">
    <property type="entry name" value="Rab-GAP_TBC_sf"/>
</dbReference>
<dbReference type="PANTHER" id="PTHR22957">
    <property type="entry name" value="TBC1 DOMAIN FAMILY MEMBER GTPASE-ACTIVATING PROTEIN"/>
    <property type="match status" value="1"/>
</dbReference>
<feature type="region of interest" description="Disordered" evidence="2">
    <location>
        <begin position="797"/>
        <end position="825"/>
    </location>
</feature>
<feature type="compositionally biased region" description="Polar residues" evidence="2">
    <location>
        <begin position="288"/>
        <end position="297"/>
    </location>
</feature>
<dbReference type="Proteomes" id="UP000054538">
    <property type="component" value="Unassembled WGS sequence"/>
</dbReference>
<keyword evidence="5" id="KW-1185">Reference proteome</keyword>
<feature type="domain" description="Rab-GAP TBC" evidence="3">
    <location>
        <begin position="486"/>
        <end position="724"/>
    </location>
</feature>
<feature type="compositionally biased region" description="Low complexity" evidence="2">
    <location>
        <begin position="189"/>
        <end position="209"/>
    </location>
</feature>
<dbReference type="FunFam" id="1.10.472.80:FF:000077">
    <property type="entry name" value="TBC1 domain family member"/>
    <property type="match status" value="1"/>
</dbReference>
<dbReference type="EMBL" id="KN825163">
    <property type="protein sequence ID" value="KIK93712.1"/>
    <property type="molecule type" value="Genomic_DNA"/>
</dbReference>
<evidence type="ECO:0000256" key="2">
    <source>
        <dbReference type="SAM" id="MobiDB-lite"/>
    </source>
</evidence>
<dbReference type="InParanoid" id="A0A0D0D9I2"/>
<dbReference type="PANTHER" id="PTHR22957:SF502">
    <property type="entry name" value="SMALL G PROTEIN SIGNALING MODULATOR 2-RELATED"/>
    <property type="match status" value="1"/>
</dbReference>
<dbReference type="Gene3D" id="2.30.29.230">
    <property type="match status" value="1"/>
</dbReference>
<evidence type="ECO:0000313" key="4">
    <source>
        <dbReference type="EMBL" id="KIK93712.1"/>
    </source>
</evidence>
<dbReference type="Gene3D" id="1.10.8.270">
    <property type="entry name" value="putative rabgap domain of human tbc1 domain family member 14 like domains"/>
    <property type="match status" value="1"/>
</dbReference>
<dbReference type="AlphaFoldDB" id="A0A0D0D9I2"/>
<evidence type="ECO:0000259" key="3">
    <source>
        <dbReference type="PROSITE" id="PS50086"/>
    </source>
</evidence>
<sequence length="843" mass="95459">MVEIRRTQTANDTASSATAEEESKYRLLYSKSKVYVNPTAYARDNIPGFVALVKREAVNPTYLLAWIPETLLNERGAGEWDKFVKIEERATYEEEEDGSQCLVHPLACLILCFADAVLIDLPTQRPESYAFSVPLTSIYSLLVHPPTLSSWYGTVGINLINGSTLPTLHFHDDESLSVTLSPRPRNRRASSNAYPPTASSPMSISSSRPTISWGGEDLLSRLRCYAHLLRSTLQTSLFIVDPSKADIEAHSTQIFDDEAVDDILAQSSYANSHSPVPAHRRPRPLSTPPTGTTNPYSIRSSVLHRSLYPPSVSTTQNPSQARLALLQSFSNITRATRHAAQNILSHPLAKPIVPHLPDPVKSLVNANGEWEWGSWVEKGGVGEFESARVYLARWARIVAEEGDRARRKEGQALPASSSSSDLAEETSSLGVFELLHSTVNLPPPKASRDPRSPVDEKTWRKWFAADGRPKVRIEEMRREVFRRGITPAGTLRKKIWPYLLGVHAWDIDAKERDRRWEEKKKRYHDIKGEWCGVPEVFDRADILEERHRIDVDCRRTDRTHPLFSDAYTGEADADHGFRRYSTISPQLVEIGAQSPSNEHIDRMGGILLTYNFFDKDLGYVQGMSDLCAPLYVVMEAEEELTFWCFVEVMNRMSQNFLRDQSGMKKQLSTLQELISVMDPELYRHLEKTEGLNLFFCFRWVLIAFKREFSFDDVLGLWEVLWTDYYSNSFVLFVALAVLESHRDMILRYLVEFDEILKYCNELSMTIELDSTLAQAEVLFLSYAQLIADIDRRRVEESSQSSSAGGLRRRGTTSNPGVVDDTSKAKVALPTLSENLRELLKAGR</sequence>
<feature type="region of interest" description="Disordered" evidence="2">
    <location>
        <begin position="178"/>
        <end position="209"/>
    </location>
</feature>
<organism evidence="4 5">
    <name type="scientific">Paxillus rubicundulus Ve08.2h10</name>
    <dbReference type="NCBI Taxonomy" id="930991"/>
    <lineage>
        <taxon>Eukaryota</taxon>
        <taxon>Fungi</taxon>
        <taxon>Dikarya</taxon>
        <taxon>Basidiomycota</taxon>
        <taxon>Agaricomycotina</taxon>
        <taxon>Agaricomycetes</taxon>
        <taxon>Agaricomycetidae</taxon>
        <taxon>Boletales</taxon>
        <taxon>Paxilineae</taxon>
        <taxon>Paxillaceae</taxon>
        <taxon>Paxillus</taxon>
    </lineage>
</organism>
<proteinExistence type="predicted"/>
<dbReference type="GO" id="GO:0005096">
    <property type="term" value="F:GTPase activator activity"/>
    <property type="evidence" value="ECO:0007669"/>
    <property type="project" value="UniProtKB-KW"/>
</dbReference>
<dbReference type="InterPro" id="IPR000195">
    <property type="entry name" value="Rab-GAP-TBC_dom"/>
</dbReference>
<feature type="region of interest" description="Disordered" evidence="2">
    <location>
        <begin position="270"/>
        <end position="297"/>
    </location>
</feature>
<dbReference type="PROSITE" id="PS50086">
    <property type="entry name" value="TBC_RABGAP"/>
    <property type="match status" value="1"/>
</dbReference>
<dbReference type="Pfam" id="PF00566">
    <property type="entry name" value="RabGAP-TBC"/>
    <property type="match status" value="1"/>
</dbReference>
<reference evidence="5" key="2">
    <citation type="submission" date="2015-01" db="EMBL/GenBank/DDBJ databases">
        <title>Evolutionary Origins and Diversification of the Mycorrhizal Mutualists.</title>
        <authorList>
            <consortium name="DOE Joint Genome Institute"/>
            <consortium name="Mycorrhizal Genomics Consortium"/>
            <person name="Kohler A."/>
            <person name="Kuo A."/>
            <person name="Nagy L.G."/>
            <person name="Floudas D."/>
            <person name="Copeland A."/>
            <person name="Barry K.W."/>
            <person name="Cichocki N."/>
            <person name="Veneault-Fourrey C."/>
            <person name="LaButti K."/>
            <person name="Lindquist E.A."/>
            <person name="Lipzen A."/>
            <person name="Lundell T."/>
            <person name="Morin E."/>
            <person name="Murat C."/>
            <person name="Riley R."/>
            <person name="Ohm R."/>
            <person name="Sun H."/>
            <person name="Tunlid A."/>
            <person name="Henrissat B."/>
            <person name="Grigoriev I.V."/>
            <person name="Hibbett D.S."/>
            <person name="Martin F."/>
        </authorList>
    </citation>
    <scope>NUCLEOTIDE SEQUENCE [LARGE SCALE GENOMIC DNA]</scope>
    <source>
        <strain evidence="5">Ve08.2h10</strain>
    </source>
</reference>
<reference evidence="4 5" key="1">
    <citation type="submission" date="2014-04" db="EMBL/GenBank/DDBJ databases">
        <authorList>
            <consortium name="DOE Joint Genome Institute"/>
            <person name="Kuo A."/>
            <person name="Kohler A."/>
            <person name="Jargeat P."/>
            <person name="Nagy L.G."/>
            <person name="Floudas D."/>
            <person name="Copeland A."/>
            <person name="Barry K.W."/>
            <person name="Cichocki N."/>
            <person name="Veneault-Fourrey C."/>
            <person name="LaButti K."/>
            <person name="Lindquist E.A."/>
            <person name="Lipzen A."/>
            <person name="Lundell T."/>
            <person name="Morin E."/>
            <person name="Murat C."/>
            <person name="Sun H."/>
            <person name="Tunlid A."/>
            <person name="Henrissat B."/>
            <person name="Grigoriev I.V."/>
            <person name="Hibbett D.S."/>
            <person name="Martin F."/>
            <person name="Nordberg H.P."/>
            <person name="Cantor M.N."/>
            <person name="Hua S.X."/>
        </authorList>
    </citation>
    <scope>NUCLEOTIDE SEQUENCE [LARGE SCALE GENOMIC DNA]</scope>
    <source>
        <strain evidence="4 5">Ve08.2h10</strain>
    </source>
</reference>